<keyword evidence="2" id="KW-0472">Membrane</keyword>
<dbReference type="AlphaFoldDB" id="A0A077ZSE0"/>
<keyword evidence="2" id="KW-1133">Transmembrane helix</keyword>
<sequence>MVLSYRFNQPYSLYFTSYQQDLLSKRVIFTYCFIPFINHFDIEQGPRQWMGFIPVALVLIYLCYNTAVIAQNFFRQIREYVRYKQEQAILSKIRKFINDNENHINDEIGQAYQIEDENSYPYPFRLPPLLTIIKKEELILQDLQMQKKKEEVTIEQLDTQDMSRFL</sequence>
<keyword evidence="2" id="KW-0812">Transmembrane</keyword>
<dbReference type="Proteomes" id="UP000039865">
    <property type="component" value="Unassembled WGS sequence"/>
</dbReference>
<evidence type="ECO:0000256" key="1">
    <source>
        <dbReference type="SAM" id="Coils"/>
    </source>
</evidence>
<reference evidence="3 4" key="1">
    <citation type="submission" date="2014-06" db="EMBL/GenBank/DDBJ databases">
        <authorList>
            <person name="Swart Estienne"/>
        </authorList>
    </citation>
    <scope>NUCLEOTIDE SEQUENCE [LARGE SCALE GENOMIC DNA]</scope>
    <source>
        <strain evidence="3 4">130c</strain>
    </source>
</reference>
<gene>
    <name evidence="3" type="primary">Contig1231.g1351</name>
    <name evidence="3" type="ORF">STYLEM_1238</name>
</gene>
<organism evidence="3 4">
    <name type="scientific">Stylonychia lemnae</name>
    <name type="common">Ciliate</name>
    <dbReference type="NCBI Taxonomy" id="5949"/>
    <lineage>
        <taxon>Eukaryota</taxon>
        <taxon>Sar</taxon>
        <taxon>Alveolata</taxon>
        <taxon>Ciliophora</taxon>
        <taxon>Intramacronucleata</taxon>
        <taxon>Spirotrichea</taxon>
        <taxon>Stichotrichia</taxon>
        <taxon>Sporadotrichida</taxon>
        <taxon>Oxytrichidae</taxon>
        <taxon>Stylonychinae</taxon>
        <taxon>Stylonychia</taxon>
    </lineage>
</organism>
<dbReference type="InParanoid" id="A0A077ZSE0"/>
<dbReference type="EMBL" id="CCKQ01001167">
    <property type="protein sequence ID" value="CDW72280.1"/>
    <property type="molecule type" value="Genomic_DNA"/>
</dbReference>
<feature type="coiled-coil region" evidence="1">
    <location>
        <begin position="133"/>
        <end position="160"/>
    </location>
</feature>
<feature type="transmembrane region" description="Helical" evidence="2">
    <location>
        <begin position="49"/>
        <end position="74"/>
    </location>
</feature>
<accession>A0A077ZSE0</accession>
<keyword evidence="4" id="KW-1185">Reference proteome</keyword>
<proteinExistence type="predicted"/>
<name>A0A077ZSE0_STYLE</name>
<evidence type="ECO:0008006" key="5">
    <source>
        <dbReference type="Google" id="ProtNLM"/>
    </source>
</evidence>
<evidence type="ECO:0000313" key="4">
    <source>
        <dbReference type="Proteomes" id="UP000039865"/>
    </source>
</evidence>
<evidence type="ECO:0000256" key="2">
    <source>
        <dbReference type="SAM" id="Phobius"/>
    </source>
</evidence>
<keyword evidence="1" id="KW-0175">Coiled coil</keyword>
<protein>
    <recommendedName>
        <fullName evidence="5">Transmembrane protein</fullName>
    </recommendedName>
</protein>
<evidence type="ECO:0000313" key="3">
    <source>
        <dbReference type="EMBL" id="CDW72280.1"/>
    </source>
</evidence>